<name>A0ABV0HE23_9ENTR</name>
<keyword evidence="2" id="KW-1185">Reference proteome</keyword>
<sequence>MTLRNTMQVRTYFCPACQQPIFKPGTVIYTPEEISGCNCKQCGRAYTPEDVINQARKAAAELLQSALHTGE</sequence>
<comment type="caution">
    <text evidence="1">The sequence shown here is derived from an EMBL/GenBank/DDBJ whole genome shotgun (WGS) entry which is preliminary data.</text>
</comment>
<dbReference type="Proteomes" id="UP001444146">
    <property type="component" value="Unassembled WGS sequence"/>
</dbReference>
<organism evidence="1 2">
    <name type="scientific">Pseudocitrobacter cyperus</name>
    <dbReference type="NCBI Taxonomy" id="3112843"/>
    <lineage>
        <taxon>Bacteria</taxon>
        <taxon>Pseudomonadati</taxon>
        <taxon>Pseudomonadota</taxon>
        <taxon>Gammaproteobacteria</taxon>
        <taxon>Enterobacterales</taxon>
        <taxon>Enterobacteriaceae</taxon>
        <taxon>Pseudocitrobacter</taxon>
    </lineage>
</organism>
<accession>A0ABV0HE23</accession>
<evidence type="ECO:0000313" key="1">
    <source>
        <dbReference type="EMBL" id="MEO3988765.1"/>
    </source>
</evidence>
<dbReference type="EMBL" id="JAYMYY010000001">
    <property type="protein sequence ID" value="MEO3988765.1"/>
    <property type="molecule type" value="Genomic_DNA"/>
</dbReference>
<gene>
    <name evidence="1" type="ORF">VSR74_02845</name>
</gene>
<protein>
    <submittedName>
        <fullName evidence="1">Uncharacterized protein</fullName>
    </submittedName>
</protein>
<reference evidence="1 2" key="1">
    <citation type="submission" date="2024-01" db="EMBL/GenBank/DDBJ databases">
        <title>Pseudocitrobacter sp. Endophytic strain Cyp-38L.</title>
        <authorList>
            <person name="Amer M.A."/>
            <person name="Hamed S.M."/>
        </authorList>
    </citation>
    <scope>NUCLEOTIDE SEQUENCE [LARGE SCALE GENOMIC DNA]</scope>
    <source>
        <strain evidence="1 2">Cyp38S</strain>
    </source>
</reference>
<evidence type="ECO:0000313" key="2">
    <source>
        <dbReference type="Proteomes" id="UP001444146"/>
    </source>
</evidence>
<proteinExistence type="predicted"/>
<dbReference type="RefSeq" id="WP_347793299.1">
    <property type="nucleotide sequence ID" value="NZ_JAYMYY010000001.1"/>
</dbReference>